<organism evidence="3 4">
    <name type="scientific">Sedimentisphaera cyanobacteriorum</name>
    <dbReference type="NCBI Taxonomy" id="1940790"/>
    <lineage>
        <taxon>Bacteria</taxon>
        <taxon>Pseudomonadati</taxon>
        <taxon>Planctomycetota</taxon>
        <taxon>Phycisphaerae</taxon>
        <taxon>Sedimentisphaerales</taxon>
        <taxon>Sedimentisphaeraceae</taxon>
        <taxon>Sedimentisphaera</taxon>
    </lineage>
</organism>
<evidence type="ECO:0000256" key="1">
    <source>
        <dbReference type="ARBA" id="ARBA00022517"/>
    </source>
</evidence>
<dbReference type="NCBIfam" id="TIGR00082">
    <property type="entry name" value="rbfA"/>
    <property type="match status" value="1"/>
</dbReference>
<comment type="similarity">
    <text evidence="2">Belongs to the RbfA family.</text>
</comment>
<dbReference type="InterPro" id="IPR000238">
    <property type="entry name" value="RbfA"/>
</dbReference>
<dbReference type="HAMAP" id="MF_00003">
    <property type="entry name" value="RbfA"/>
    <property type="match status" value="1"/>
</dbReference>
<comment type="subunit">
    <text evidence="2">Monomer. Binds 30S ribosomal subunits, but not 50S ribosomal subunits or 70S ribosomes.</text>
</comment>
<keyword evidence="4" id="KW-1185">Reference proteome</keyword>
<accession>A0A1Q2HSE7</accession>
<protein>
    <recommendedName>
        <fullName evidence="2">Ribosome-binding factor A</fullName>
    </recommendedName>
</protein>
<dbReference type="GO" id="GO:0043024">
    <property type="term" value="F:ribosomal small subunit binding"/>
    <property type="evidence" value="ECO:0007669"/>
    <property type="project" value="TreeGrafter"/>
</dbReference>
<dbReference type="EMBL" id="CP019633">
    <property type="protein sequence ID" value="AQQ10194.1"/>
    <property type="molecule type" value="Genomic_DNA"/>
</dbReference>
<gene>
    <name evidence="2 3" type="primary">rbfA</name>
    <name evidence="3" type="ORF">L21SP3_02022</name>
</gene>
<proteinExistence type="inferred from homology"/>
<keyword evidence="2" id="KW-0963">Cytoplasm</keyword>
<dbReference type="InterPro" id="IPR023799">
    <property type="entry name" value="RbfA_dom_sf"/>
</dbReference>
<dbReference type="Pfam" id="PF02033">
    <property type="entry name" value="RBFA"/>
    <property type="match status" value="1"/>
</dbReference>
<dbReference type="PANTHER" id="PTHR33515:SF1">
    <property type="entry name" value="RIBOSOME-BINDING FACTOR A, CHLOROPLASTIC-RELATED"/>
    <property type="match status" value="1"/>
</dbReference>
<name>A0A1Q2HSE7_9BACT</name>
<comment type="subcellular location">
    <subcellularLocation>
        <location evidence="2">Cytoplasm</location>
    </subcellularLocation>
</comment>
<dbReference type="PANTHER" id="PTHR33515">
    <property type="entry name" value="RIBOSOME-BINDING FACTOR A, CHLOROPLASTIC-RELATED"/>
    <property type="match status" value="1"/>
</dbReference>
<dbReference type="AlphaFoldDB" id="A0A1Q2HSE7"/>
<dbReference type="InterPro" id="IPR015946">
    <property type="entry name" value="KH_dom-like_a/b"/>
</dbReference>
<comment type="function">
    <text evidence="2">One of several proteins that assist in the late maturation steps of the functional core of the 30S ribosomal subunit. Associates with free 30S ribosomal subunits (but not with 30S subunits that are part of 70S ribosomes or polysomes). Required for efficient processing of 16S rRNA. May interact with the 5'-terminal helix region of 16S rRNA.</text>
</comment>
<dbReference type="OrthoDB" id="307788at2"/>
<dbReference type="Gene3D" id="3.30.300.20">
    <property type="match status" value="1"/>
</dbReference>
<sequence>MNSSRRQLRVARVIRDIVSEAIRELQDPRIKSFVSVNSVELSPDMRYADVFLSCFGVSEEESRLSFKAIAHARGFIQSEIAGELKMRFCPLITLHQDVKQDQTNETLKIIDKISKELHQNDTEAEDKPEEKE</sequence>
<dbReference type="STRING" id="1940790.L21SP3_02022"/>
<dbReference type="GO" id="GO:0005829">
    <property type="term" value="C:cytosol"/>
    <property type="evidence" value="ECO:0007669"/>
    <property type="project" value="TreeGrafter"/>
</dbReference>
<dbReference type="GO" id="GO:0030490">
    <property type="term" value="P:maturation of SSU-rRNA"/>
    <property type="evidence" value="ECO:0007669"/>
    <property type="project" value="UniProtKB-UniRule"/>
</dbReference>
<keyword evidence="1 2" id="KW-0690">Ribosome biogenesis</keyword>
<evidence type="ECO:0000313" key="4">
    <source>
        <dbReference type="Proteomes" id="UP000188273"/>
    </source>
</evidence>
<dbReference type="RefSeq" id="WP_077541177.1">
    <property type="nucleotide sequence ID" value="NZ_CP019633.1"/>
</dbReference>
<evidence type="ECO:0000313" key="3">
    <source>
        <dbReference type="EMBL" id="AQQ10194.1"/>
    </source>
</evidence>
<reference evidence="4" key="1">
    <citation type="submission" date="2017-02" db="EMBL/GenBank/DDBJ databases">
        <title>Comparative genomics and description of representatives of a novel lineage of planctomycetes thriving in anoxic sediments.</title>
        <authorList>
            <person name="Spring S."/>
            <person name="Bunk B."/>
            <person name="Sproer C."/>
            <person name="Klenk H.-P."/>
        </authorList>
    </citation>
    <scope>NUCLEOTIDE SEQUENCE [LARGE SCALE GENOMIC DNA]</scope>
    <source>
        <strain evidence="4">L21-RPul-D3</strain>
    </source>
</reference>
<dbReference type="Proteomes" id="UP000188273">
    <property type="component" value="Chromosome"/>
</dbReference>
<dbReference type="SUPFAM" id="SSF89919">
    <property type="entry name" value="Ribosome-binding factor A, RbfA"/>
    <property type="match status" value="1"/>
</dbReference>
<evidence type="ECO:0000256" key="2">
    <source>
        <dbReference type="HAMAP-Rule" id="MF_00003"/>
    </source>
</evidence>
<dbReference type="KEGG" id="pbu:L21SP3_02022"/>